<feature type="transmembrane region" description="Helical" evidence="9">
    <location>
        <begin position="106"/>
        <end position="127"/>
    </location>
</feature>
<dbReference type="PANTHER" id="PTHR33695:SF1">
    <property type="entry name" value="LIPOPROTEIN SIGNAL PEPTIDASE"/>
    <property type="match status" value="1"/>
</dbReference>
<evidence type="ECO:0000256" key="8">
    <source>
        <dbReference type="ARBA" id="ARBA00023136"/>
    </source>
</evidence>
<keyword evidence="8 9" id="KW-0472">Membrane</keyword>
<evidence type="ECO:0000256" key="3">
    <source>
        <dbReference type="ARBA" id="ARBA00022670"/>
    </source>
</evidence>
<name>A0A2S6ATE5_9NOCA</name>
<evidence type="ECO:0000256" key="10">
    <source>
        <dbReference type="RuleBase" id="RU000594"/>
    </source>
</evidence>
<evidence type="ECO:0000256" key="9">
    <source>
        <dbReference type="HAMAP-Rule" id="MF_00161"/>
    </source>
</evidence>
<accession>A0A2S6ATE5</accession>
<gene>
    <name evidence="9" type="primary">lspA</name>
    <name evidence="13" type="ORF">C5E45_09490</name>
</gene>
<sequence length="283" mass="28712">MNTDRPREQHLDDPDEPPRESAADRGADRDGGSGTRGNSADSAPAPDGSGADAPGEAATNGTASNGTAPDRDDRGKAASAAGTGDDSAAGSPARPSGAPAAFPRRLPWLLVIAAVVLAVDLGTKALVVAKMTPGEPISIIGDVVRLTLIRNSGAAFSMATGMTWLLTLIAVAVVIGVIRIGRTLRSLSWAIGLGLVLGGALGNLVDRLFRSPGPLQGHVIDFIAVTKWWPVFNVADSSIVCGAILLVVLTVFGFEPDGTRAGHDDDQGAGDDQGAARGGKAGE</sequence>
<comment type="function">
    <text evidence="9 10">This protein specifically catalyzes the removal of signal peptides from prolipoproteins.</text>
</comment>
<keyword evidence="2 9" id="KW-1003">Cell membrane</keyword>
<dbReference type="EMBL" id="PSZC01000005">
    <property type="protein sequence ID" value="PPJ38480.1"/>
    <property type="molecule type" value="Genomic_DNA"/>
</dbReference>
<keyword evidence="3 9" id="KW-0645">Protease</keyword>
<dbReference type="GO" id="GO:0005886">
    <property type="term" value="C:plasma membrane"/>
    <property type="evidence" value="ECO:0007669"/>
    <property type="project" value="UniProtKB-SubCell"/>
</dbReference>
<feature type="compositionally biased region" description="Low complexity" evidence="12">
    <location>
        <begin position="36"/>
        <end position="68"/>
    </location>
</feature>
<dbReference type="EC" id="3.4.23.36" evidence="9"/>
<comment type="caution">
    <text evidence="13">The sequence shown here is derived from an EMBL/GenBank/DDBJ whole genome shotgun (WGS) entry which is preliminary data.</text>
</comment>
<feature type="active site" evidence="9">
    <location>
        <position position="236"/>
    </location>
</feature>
<evidence type="ECO:0000313" key="14">
    <source>
        <dbReference type="Proteomes" id="UP000239874"/>
    </source>
</evidence>
<protein>
    <recommendedName>
        <fullName evidence="9">Lipoprotein signal peptidase</fullName>
        <ecNumber evidence="9">3.4.23.36</ecNumber>
    </recommendedName>
    <alternativeName>
        <fullName evidence="9">Prolipoprotein signal peptidase</fullName>
    </alternativeName>
    <alternativeName>
        <fullName evidence="9">Signal peptidase II</fullName>
        <shortName evidence="9">SPase II</shortName>
    </alternativeName>
</protein>
<feature type="active site" evidence="9">
    <location>
        <position position="221"/>
    </location>
</feature>
<feature type="transmembrane region" description="Helical" evidence="9">
    <location>
        <begin position="187"/>
        <end position="205"/>
    </location>
</feature>
<dbReference type="Pfam" id="PF01252">
    <property type="entry name" value="Peptidase_A8"/>
    <property type="match status" value="1"/>
</dbReference>
<dbReference type="Proteomes" id="UP000239874">
    <property type="component" value="Unassembled WGS sequence"/>
</dbReference>
<dbReference type="PRINTS" id="PR00781">
    <property type="entry name" value="LIPOSIGPTASE"/>
</dbReference>
<dbReference type="GO" id="GO:0006508">
    <property type="term" value="P:proteolysis"/>
    <property type="evidence" value="ECO:0007669"/>
    <property type="project" value="UniProtKB-KW"/>
</dbReference>
<evidence type="ECO:0000256" key="7">
    <source>
        <dbReference type="ARBA" id="ARBA00022989"/>
    </source>
</evidence>
<dbReference type="NCBIfam" id="TIGR00077">
    <property type="entry name" value="lspA"/>
    <property type="match status" value="1"/>
</dbReference>
<evidence type="ECO:0000256" key="1">
    <source>
        <dbReference type="ARBA" id="ARBA00006139"/>
    </source>
</evidence>
<dbReference type="PANTHER" id="PTHR33695">
    <property type="entry name" value="LIPOPROTEIN SIGNAL PEPTIDASE"/>
    <property type="match status" value="1"/>
</dbReference>
<evidence type="ECO:0000313" key="13">
    <source>
        <dbReference type="EMBL" id="PPJ38480.1"/>
    </source>
</evidence>
<keyword evidence="6 9" id="KW-0378">Hydrolase</keyword>
<feature type="transmembrane region" description="Helical" evidence="9">
    <location>
        <begin position="237"/>
        <end position="254"/>
    </location>
</feature>
<feature type="region of interest" description="Disordered" evidence="12">
    <location>
        <begin position="261"/>
        <end position="283"/>
    </location>
</feature>
<keyword evidence="7 9" id="KW-1133">Transmembrane helix</keyword>
<evidence type="ECO:0000256" key="2">
    <source>
        <dbReference type="ARBA" id="ARBA00022475"/>
    </source>
</evidence>
<comment type="subcellular location">
    <subcellularLocation>
        <location evidence="9">Cell membrane</location>
        <topology evidence="9">Multi-pass membrane protein</topology>
    </subcellularLocation>
</comment>
<evidence type="ECO:0000256" key="5">
    <source>
        <dbReference type="ARBA" id="ARBA00022750"/>
    </source>
</evidence>
<feature type="transmembrane region" description="Helical" evidence="9">
    <location>
        <begin position="154"/>
        <end position="175"/>
    </location>
</feature>
<reference evidence="13 14" key="1">
    <citation type="submission" date="2018-02" db="EMBL/GenBank/DDBJ databases">
        <title>8 Nocardia nova and 1 Nocardia cyriacigeorgica strain used for evolution to TMP-SMX.</title>
        <authorList>
            <person name="Mehta H."/>
            <person name="Weng J."/>
            <person name="Shamoo Y."/>
        </authorList>
    </citation>
    <scope>NUCLEOTIDE SEQUENCE [LARGE SCALE GENOMIC DNA]</scope>
    <source>
        <strain evidence="13 14">MDA3139</strain>
    </source>
</reference>
<feature type="compositionally biased region" description="Low complexity" evidence="12">
    <location>
        <begin position="77"/>
        <end position="98"/>
    </location>
</feature>
<keyword evidence="5 9" id="KW-0064">Aspartyl protease</keyword>
<keyword evidence="4 9" id="KW-0812">Transmembrane</keyword>
<comment type="similarity">
    <text evidence="1 9 11">Belongs to the peptidase A8 family.</text>
</comment>
<feature type="compositionally biased region" description="Basic and acidic residues" evidence="12">
    <location>
        <begin position="1"/>
        <end position="31"/>
    </location>
</feature>
<dbReference type="HAMAP" id="MF_00161">
    <property type="entry name" value="LspA"/>
    <property type="match status" value="1"/>
</dbReference>
<evidence type="ECO:0000256" key="12">
    <source>
        <dbReference type="SAM" id="MobiDB-lite"/>
    </source>
</evidence>
<comment type="catalytic activity">
    <reaction evidence="9 10">
        <text>Release of signal peptides from bacterial membrane prolipoproteins. Hydrolyzes -Xaa-Yaa-Zaa-|-(S,diacylglyceryl)Cys-, in which Xaa is hydrophobic (preferably Leu), and Yaa (Ala or Ser) and Zaa (Gly or Ala) have small, neutral side chains.</text>
        <dbReference type="EC" id="3.4.23.36"/>
    </reaction>
</comment>
<dbReference type="OrthoDB" id="4308908at2"/>
<dbReference type="AlphaFoldDB" id="A0A2S6ATE5"/>
<dbReference type="InterPro" id="IPR001872">
    <property type="entry name" value="Peptidase_A8"/>
</dbReference>
<dbReference type="PROSITE" id="PS00855">
    <property type="entry name" value="SPASE_II"/>
    <property type="match status" value="1"/>
</dbReference>
<organism evidence="13 14">
    <name type="scientific">Nocardia nova</name>
    <dbReference type="NCBI Taxonomy" id="37330"/>
    <lineage>
        <taxon>Bacteria</taxon>
        <taxon>Bacillati</taxon>
        <taxon>Actinomycetota</taxon>
        <taxon>Actinomycetes</taxon>
        <taxon>Mycobacteriales</taxon>
        <taxon>Nocardiaceae</taxon>
        <taxon>Nocardia</taxon>
    </lineage>
</organism>
<comment type="pathway">
    <text evidence="9">Protein modification; lipoprotein biosynthesis (signal peptide cleavage).</text>
</comment>
<evidence type="ECO:0000256" key="11">
    <source>
        <dbReference type="RuleBase" id="RU004181"/>
    </source>
</evidence>
<dbReference type="GO" id="GO:0004190">
    <property type="term" value="F:aspartic-type endopeptidase activity"/>
    <property type="evidence" value="ECO:0007669"/>
    <property type="project" value="UniProtKB-UniRule"/>
</dbReference>
<proteinExistence type="inferred from homology"/>
<evidence type="ECO:0000256" key="6">
    <source>
        <dbReference type="ARBA" id="ARBA00022801"/>
    </source>
</evidence>
<evidence type="ECO:0000256" key="4">
    <source>
        <dbReference type="ARBA" id="ARBA00022692"/>
    </source>
</evidence>
<feature type="region of interest" description="Disordered" evidence="12">
    <location>
        <begin position="1"/>
        <end position="98"/>
    </location>
</feature>
<dbReference type="UniPathway" id="UPA00665"/>